<dbReference type="EMBL" id="CM047739">
    <property type="protein sequence ID" value="KAJ0042255.1"/>
    <property type="molecule type" value="Genomic_DNA"/>
</dbReference>
<reference evidence="2" key="1">
    <citation type="journal article" date="2023" name="G3 (Bethesda)">
        <title>Genome assembly and association tests identify interacting loci associated with vigor, precocity, and sex in interspecific pistachio rootstocks.</title>
        <authorList>
            <person name="Palmer W."/>
            <person name="Jacygrad E."/>
            <person name="Sagayaradj S."/>
            <person name="Cavanaugh K."/>
            <person name="Han R."/>
            <person name="Bertier L."/>
            <person name="Beede B."/>
            <person name="Kafkas S."/>
            <person name="Golino D."/>
            <person name="Preece J."/>
            <person name="Michelmore R."/>
        </authorList>
    </citation>
    <scope>NUCLEOTIDE SEQUENCE [LARGE SCALE GENOMIC DNA]</scope>
</reference>
<gene>
    <name evidence="1" type="ORF">Pint_17495</name>
</gene>
<evidence type="ECO:0000313" key="2">
    <source>
        <dbReference type="Proteomes" id="UP001163603"/>
    </source>
</evidence>
<protein>
    <submittedName>
        <fullName evidence="1">Uncharacterized protein</fullName>
    </submittedName>
</protein>
<evidence type="ECO:0000313" key="1">
    <source>
        <dbReference type="EMBL" id="KAJ0042255.1"/>
    </source>
</evidence>
<accession>A0ACC0YXA9</accession>
<keyword evidence="2" id="KW-1185">Reference proteome</keyword>
<proteinExistence type="predicted"/>
<comment type="caution">
    <text evidence="1">The sequence shown here is derived from an EMBL/GenBank/DDBJ whole genome shotgun (WGS) entry which is preliminary data.</text>
</comment>
<name>A0ACC0YXA9_9ROSI</name>
<organism evidence="1 2">
    <name type="scientific">Pistacia integerrima</name>
    <dbReference type="NCBI Taxonomy" id="434235"/>
    <lineage>
        <taxon>Eukaryota</taxon>
        <taxon>Viridiplantae</taxon>
        <taxon>Streptophyta</taxon>
        <taxon>Embryophyta</taxon>
        <taxon>Tracheophyta</taxon>
        <taxon>Spermatophyta</taxon>
        <taxon>Magnoliopsida</taxon>
        <taxon>eudicotyledons</taxon>
        <taxon>Gunneridae</taxon>
        <taxon>Pentapetalae</taxon>
        <taxon>rosids</taxon>
        <taxon>malvids</taxon>
        <taxon>Sapindales</taxon>
        <taxon>Anacardiaceae</taxon>
        <taxon>Pistacia</taxon>
    </lineage>
</organism>
<sequence length="746" mass="83394">MLSRLLPRPSHFRLITHLYSKSQPYPQNPYFSPLLNLCRFLSTNNNDNNNNSKDPSTSNPWNLSRENEGKFDSLFNVLDTELRGGSEDVFSKTGGDWMAPGSTEEEYKPWSFVEEKKDDDVFDLGEGVRPVDETLGESSASIRSEMTQEEKEILEREEKELSAINEISDSGEKKVAGGTRVFIQIIAEGIVLLCLLTGPSRAFGDLIAASGITDAMLDSLIALKDLEGVEGLPPLSEIEEIRYEKNTRKSSRDEIERQKQEEIAKARVRQVDDQGRAYGTGRRKCSIARVWIQPGEGKFIVNDKEFDVYFPMLDHRATLLRPFSETKTLGLWDVNCTVKGGGVSGQVGAIRLGISRALQNWEPDLRPALRSEFVLMKKKVCARITKLFLSATGSGGDTSDQQTGLDVREEYAHAFRTESYNEFWTRVLALSNGNSTTKCIPIESTTAARLSSYRLFAEQLLDPDQPTVTRILSLKKAHSLLTNYFSQTAEASLLCSLLFKNIDNIREKYQCFRTIIQSLENAHFLPSNNLSCIITRLTELSNLSNPLTSFAPSPCRVRVVQAGCSKLLEQFESSRDKARTKLRLINASKHGSAIFLVALTASLTVIVASHALALLIATPSLIAASLELTSARRLARVSAQLDVAAKGTYILNRDLDTISRLVVRLNDELEHMRSMVKFWLERGEGGRLQASGEVARQLKKNDASFSQQLDDLEEHLYLCFMTINRSRNLVLKEILDPSQPKSHPGI</sequence>
<dbReference type="Proteomes" id="UP001163603">
    <property type="component" value="Chromosome 4"/>
</dbReference>